<sequence length="302" mass="34010">MSASTTASAKVVEVNDTSLSYRECGKGEPLILVHGHISDQRTWIDLEHKLATRFHVFNYSRRFAWPNEPLQDGQGTPWEQDALDLAAFIETLNIGPVHVLANSSGAVITLYLARRKPHLFRNLMVEEPPLVGLFLPTLPPSLPSVLSFLLWHPITFWPVMYLGATTTATTIQHCKKGEYAQAVSVFCSGVMGPKFWPRIQANADRLRQVEDNAKWLCNFFRYNTMPKYLAEDAQKTKVPMLVMAGKESAAHQRYTAHELFRVGGAEKKRIAYIDAAGHLMHEDNPEGVFNEVVRFVFEDAVA</sequence>
<proteinExistence type="predicted"/>
<evidence type="ECO:0000259" key="1">
    <source>
        <dbReference type="Pfam" id="PF12697"/>
    </source>
</evidence>
<organism evidence="2 3">
    <name type="scientific">Cladophialophora psammophila CBS 110553</name>
    <dbReference type="NCBI Taxonomy" id="1182543"/>
    <lineage>
        <taxon>Eukaryota</taxon>
        <taxon>Fungi</taxon>
        <taxon>Dikarya</taxon>
        <taxon>Ascomycota</taxon>
        <taxon>Pezizomycotina</taxon>
        <taxon>Eurotiomycetes</taxon>
        <taxon>Chaetothyriomycetidae</taxon>
        <taxon>Chaetothyriales</taxon>
        <taxon>Herpotrichiellaceae</taxon>
        <taxon>Cladophialophora</taxon>
    </lineage>
</organism>
<gene>
    <name evidence="2" type="ORF">A1O5_11349</name>
</gene>
<dbReference type="SUPFAM" id="SSF53474">
    <property type="entry name" value="alpha/beta-Hydrolases"/>
    <property type="match status" value="1"/>
</dbReference>
<dbReference type="AlphaFoldDB" id="W9W6K0"/>
<keyword evidence="3" id="KW-1185">Reference proteome</keyword>
<comment type="caution">
    <text evidence="2">The sequence shown here is derived from an EMBL/GenBank/DDBJ whole genome shotgun (WGS) entry which is preliminary data.</text>
</comment>
<dbReference type="PANTHER" id="PTHR43433">
    <property type="entry name" value="HYDROLASE, ALPHA/BETA FOLD FAMILY PROTEIN"/>
    <property type="match status" value="1"/>
</dbReference>
<dbReference type="GeneID" id="19196038"/>
<dbReference type="InterPro" id="IPR029058">
    <property type="entry name" value="AB_hydrolase_fold"/>
</dbReference>
<dbReference type="EMBL" id="AMGX01000025">
    <property type="protein sequence ID" value="EXJ63588.1"/>
    <property type="molecule type" value="Genomic_DNA"/>
</dbReference>
<evidence type="ECO:0000313" key="3">
    <source>
        <dbReference type="Proteomes" id="UP000019471"/>
    </source>
</evidence>
<feature type="domain" description="AB hydrolase-1" evidence="1">
    <location>
        <begin position="30"/>
        <end position="289"/>
    </location>
</feature>
<accession>W9W6K0</accession>
<dbReference type="STRING" id="1182543.W9W6K0"/>
<dbReference type="PANTHER" id="PTHR43433:SF1">
    <property type="entry name" value="BLL5160 PROTEIN"/>
    <property type="match status" value="1"/>
</dbReference>
<dbReference type="RefSeq" id="XP_007750111.1">
    <property type="nucleotide sequence ID" value="XM_007751921.1"/>
</dbReference>
<name>W9W6K0_9EURO</name>
<dbReference type="Proteomes" id="UP000019471">
    <property type="component" value="Unassembled WGS sequence"/>
</dbReference>
<dbReference type="Pfam" id="PF12697">
    <property type="entry name" value="Abhydrolase_6"/>
    <property type="match status" value="1"/>
</dbReference>
<evidence type="ECO:0000313" key="2">
    <source>
        <dbReference type="EMBL" id="EXJ63588.1"/>
    </source>
</evidence>
<dbReference type="OrthoDB" id="408373at2759"/>
<reference evidence="2 3" key="1">
    <citation type="submission" date="2013-03" db="EMBL/GenBank/DDBJ databases">
        <title>The Genome Sequence of Cladophialophora psammophila CBS 110553.</title>
        <authorList>
            <consortium name="The Broad Institute Genomics Platform"/>
            <person name="Cuomo C."/>
            <person name="de Hoog S."/>
            <person name="Gorbushina A."/>
            <person name="Walker B."/>
            <person name="Young S.K."/>
            <person name="Zeng Q."/>
            <person name="Gargeya S."/>
            <person name="Fitzgerald M."/>
            <person name="Haas B."/>
            <person name="Abouelleil A."/>
            <person name="Allen A.W."/>
            <person name="Alvarado L."/>
            <person name="Arachchi H.M."/>
            <person name="Berlin A.M."/>
            <person name="Chapman S.B."/>
            <person name="Gainer-Dewar J."/>
            <person name="Goldberg J."/>
            <person name="Griggs A."/>
            <person name="Gujja S."/>
            <person name="Hansen M."/>
            <person name="Howarth C."/>
            <person name="Imamovic A."/>
            <person name="Ireland A."/>
            <person name="Larimer J."/>
            <person name="McCowan C."/>
            <person name="Murphy C."/>
            <person name="Pearson M."/>
            <person name="Poon T.W."/>
            <person name="Priest M."/>
            <person name="Roberts A."/>
            <person name="Saif S."/>
            <person name="Shea T."/>
            <person name="Sisk P."/>
            <person name="Sykes S."/>
            <person name="Wortman J."/>
            <person name="Nusbaum C."/>
            <person name="Birren B."/>
        </authorList>
    </citation>
    <scope>NUCLEOTIDE SEQUENCE [LARGE SCALE GENOMIC DNA]</scope>
    <source>
        <strain evidence="2 3">CBS 110553</strain>
    </source>
</reference>
<dbReference type="InterPro" id="IPR050471">
    <property type="entry name" value="AB_hydrolase"/>
</dbReference>
<dbReference type="eggNOG" id="ENOG502T51A">
    <property type="taxonomic scope" value="Eukaryota"/>
</dbReference>
<dbReference type="HOGENOM" id="CLU_020336_50_2_1"/>
<dbReference type="InterPro" id="IPR000073">
    <property type="entry name" value="AB_hydrolase_1"/>
</dbReference>
<protein>
    <recommendedName>
        <fullName evidence="1">AB hydrolase-1 domain-containing protein</fullName>
    </recommendedName>
</protein>
<dbReference type="Gene3D" id="3.40.50.1820">
    <property type="entry name" value="alpha/beta hydrolase"/>
    <property type="match status" value="1"/>
</dbReference>